<dbReference type="Gene3D" id="3.40.50.720">
    <property type="entry name" value="NAD(P)-binding Rossmann-like Domain"/>
    <property type="match status" value="1"/>
</dbReference>
<protein>
    <submittedName>
        <fullName evidence="3">Uronate dehydrogenase</fullName>
    </submittedName>
</protein>
<dbReference type="EMBL" id="CASHTH010002081">
    <property type="protein sequence ID" value="CAI8024501.1"/>
    <property type="molecule type" value="Genomic_DNA"/>
</dbReference>
<accession>A0AA35S9N1</accession>
<sequence>MVEVVDGVDSVVHMAGDPEVGATFQSVYENNILGTYCIYEAARRTGVPQVIFASTNHVTGMYEQEGVYTTPEMPVRPDSHYGASKAYGEALGRYYVDEFGLSVHCLRIGTFQPVESVQNRTSDRILSTWLSHRDMVQMTKRSIEAASVKFGIYYGISNNTRAYWDTENARKEIGYAPEDNAEDYA</sequence>
<dbReference type="CDD" id="cd08946">
    <property type="entry name" value="SDR_e"/>
    <property type="match status" value="1"/>
</dbReference>
<dbReference type="AlphaFoldDB" id="A0AA35S9N1"/>
<gene>
    <name evidence="3" type="ORF">GBAR_LOCUS14225</name>
</gene>
<name>A0AA35S9N1_GEOBA</name>
<dbReference type="InterPro" id="IPR036291">
    <property type="entry name" value="NAD(P)-bd_dom_sf"/>
</dbReference>
<comment type="similarity">
    <text evidence="1">Belongs to the NAD(P)-dependent epimerase/dehydratase family.</text>
</comment>
<feature type="domain" description="NAD-dependent epimerase/dehydratase" evidence="2">
    <location>
        <begin position="4"/>
        <end position="115"/>
    </location>
</feature>
<comment type="caution">
    <text evidence="3">The sequence shown here is derived from an EMBL/GenBank/DDBJ whole genome shotgun (WGS) entry which is preliminary data.</text>
</comment>
<dbReference type="InterPro" id="IPR001509">
    <property type="entry name" value="Epimerase_deHydtase"/>
</dbReference>
<evidence type="ECO:0000313" key="4">
    <source>
        <dbReference type="Proteomes" id="UP001174909"/>
    </source>
</evidence>
<dbReference type="Pfam" id="PF01370">
    <property type="entry name" value="Epimerase"/>
    <property type="match status" value="1"/>
</dbReference>
<dbReference type="SUPFAM" id="SSF51735">
    <property type="entry name" value="NAD(P)-binding Rossmann-fold domains"/>
    <property type="match status" value="1"/>
</dbReference>
<organism evidence="3 4">
    <name type="scientific">Geodia barretti</name>
    <name type="common">Barrett's horny sponge</name>
    <dbReference type="NCBI Taxonomy" id="519541"/>
    <lineage>
        <taxon>Eukaryota</taxon>
        <taxon>Metazoa</taxon>
        <taxon>Porifera</taxon>
        <taxon>Demospongiae</taxon>
        <taxon>Heteroscleromorpha</taxon>
        <taxon>Tetractinellida</taxon>
        <taxon>Astrophorina</taxon>
        <taxon>Geodiidae</taxon>
        <taxon>Geodia</taxon>
    </lineage>
</organism>
<proteinExistence type="inferred from homology"/>
<evidence type="ECO:0000256" key="1">
    <source>
        <dbReference type="ARBA" id="ARBA00007637"/>
    </source>
</evidence>
<keyword evidence="4" id="KW-1185">Reference proteome</keyword>
<dbReference type="PANTHER" id="PTHR43000">
    <property type="entry name" value="DTDP-D-GLUCOSE 4,6-DEHYDRATASE-RELATED"/>
    <property type="match status" value="1"/>
</dbReference>
<evidence type="ECO:0000259" key="2">
    <source>
        <dbReference type="Pfam" id="PF01370"/>
    </source>
</evidence>
<dbReference type="Proteomes" id="UP001174909">
    <property type="component" value="Unassembled WGS sequence"/>
</dbReference>
<evidence type="ECO:0000313" key="3">
    <source>
        <dbReference type="EMBL" id="CAI8024501.1"/>
    </source>
</evidence>
<reference evidence="3" key="1">
    <citation type="submission" date="2023-03" db="EMBL/GenBank/DDBJ databases">
        <authorList>
            <person name="Steffen K."/>
            <person name="Cardenas P."/>
        </authorList>
    </citation>
    <scope>NUCLEOTIDE SEQUENCE</scope>
</reference>